<dbReference type="EMBL" id="CP008956">
    <property type="protein sequence ID" value="QJP99824.1"/>
    <property type="molecule type" value="Genomic_DNA"/>
</dbReference>
<proteinExistence type="predicted"/>
<dbReference type="InterPro" id="IPR009492">
    <property type="entry name" value="TniQ"/>
</dbReference>
<accession>A0A6M3ZMM7</accession>
<reference evidence="2 3" key="1">
    <citation type="journal article" date="2012" name="J. Bacteriol.">
        <title>Genome sequence of the pathogenic Herbaspirillum seropedicae strain Os34, isolated from rice roots.</title>
        <authorList>
            <person name="Ye W."/>
            <person name="Ye S."/>
            <person name="Liu J."/>
            <person name="Chang S."/>
            <person name="Chen M."/>
            <person name="Zhu B."/>
            <person name="Guo L."/>
            <person name="An Q."/>
        </authorList>
    </citation>
    <scope>NUCLEOTIDE SEQUENCE [LARGE SCALE GENOMIC DNA]</scope>
    <source>
        <strain evidence="2 3">Os34</strain>
    </source>
</reference>
<evidence type="ECO:0000313" key="2">
    <source>
        <dbReference type="EMBL" id="QJP99824.1"/>
    </source>
</evidence>
<dbReference type="AlphaFoldDB" id="A0A6M3ZMM7"/>
<evidence type="ECO:0000259" key="1">
    <source>
        <dbReference type="Pfam" id="PF06527"/>
    </source>
</evidence>
<evidence type="ECO:0000313" key="3">
    <source>
        <dbReference type="Proteomes" id="UP000501648"/>
    </source>
</evidence>
<name>A0A6M3ZMM7_9BURK</name>
<sequence length="460" mass="52650">MITFHQQLAPDEHYYSYIAGLYQKSGWNEPQDFLKATVTSAGLCADSRSYPGFSTQLFPNVLRALIGTVIDLDQFRPDTLNILTLLPYYRPFLVQIQQQNLFKEAAFTYGSNSDRRRCLPQLSGTSFRYCVTCMSAAFKTYGRAVLLRSHQLPCVFVCWEHRTPLRTVDIDTDNLVIPDFQLPREKCVQRVSEELLWLAAESRKLLHLNRGFTSPVEKIHAMYSFEQWNFECDGKPDFSLRECEKRKKSNDKGKSLWNVSWPKSLDVAFETEINSMSDELREAYATPWRGNYKRLGKMRTSKVLSPIEHLMRIRRFAGGVEEFFKKVDEVSLNKLATFFPFSQARREHGVILCPTAVTWEAANFLRKVDENIRKVDKNLKPGLGGAMEMVCNQYRDHVARTGLLAVDVSPTEGMARDVAISIPLSLDNFTFIDRLAARNGTGKFSATVSLILERVQQISC</sequence>
<gene>
    <name evidence="2" type="ORF">C798_06150</name>
</gene>
<dbReference type="RefSeq" id="WP_081584726.1">
    <property type="nucleotide sequence ID" value="NZ_CP008956.1"/>
</dbReference>
<feature type="domain" description="TniQ" evidence="1">
    <location>
        <begin position="4"/>
        <end position="165"/>
    </location>
</feature>
<dbReference type="Proteomes" id="UP000501648">
    <property type="component" value="Chromosome"/>
</dbReference>
<protein>
    <recommendedName>
        <fullName evidence="1">TniQ domain-containing protein</fullName>
    </recommendedName>
</protein>
<dbReference type="Pfam" id="PF06527">
    <property type="entry name" value="TniQ"/>
    <property type="match status" value="1"/>
</dbReference>
<organism evidence="2 3">
    <name type="scientific">Herbaspirillum rubrisubalbicans Os34</name>
    <dbReference type="NCBI Taxonomy" id="1235827"/>
    <lineage>
        <taxon>Bacteria</taxon>
        <taxon>Pseudomonadati</taxon>
        <taxon>Pseudomonadota</taxon>
        <taxon>Betaproteobacteria</taxon>
        <taxon>Burkholderiales</taxon>
        <taxon>Oxalobacteraceae</taxon>
        <taxon>Herbaspirillum</taxon>
    </lineage>
</organism>